<keyword evidence="4" id="KW-1185">Reference proteome</keyword>
<feature type="domain" description="Clr5" evidence="2">
    <location>
        <begin position="13"/>
        <end position="64"/>
    </location>
</feature>
<feature type="region of interest" description="Disordered" evidence="1">
    <location>
        <begin position="310"/>
        <end position="344"/>
    </location>
</feature>
<organism evidence="3 4">
    <name type="scientific">Cudoniella acicularis</name>
    <dbReference type="NCBI Taxonomy" id="354080"/>
    <lineage>
        <taxon>Eukaryota</taxon>
        <taxon>Fungi</taxon>
        <taxon>Dikarya</taxon>
        <taxon>Ascomycota</taxon>
        <taxon>Pezizomycotina</taxon>
        <taxon>Leotiomycetes</taxon>
        <taxon>Helotiales</taxon>
        <taxon>Tricladiaceae</taxon>
        <taxon>Cudoniella</taxon>
    </lineage>
</organism>
<dbReference type="InterPro" id="IPR025676">
    <property type="entry name" value="Clr5_dom"/>
</dbReference>
<dbReference type="PANTHER" id="PTHR38788:SF3">
    <property type="entry name" value="CLR5 DOMAIN-CONTAINING PROTEIN"/>
    <property type="match status" value="1"/>
</dbReference>
<gene>
    <name evidence="3" type="ORF">G7Y89_g4202</name>
</gene>
<evidence type="ECO:0000313" key="4">
    <source>
        <dbReference type="Proteomes" id="UP000566819"/>
    </source>
</evidence>
<dbReference type="EMBL" id="JAAMPI010000222">
    <property type="protein sequence ID" value="KAF4633915.1"/>
    <property type="molecule type" value="Genomic_DNA"/>
</dbReference>
<dbReference type="OrthoDB" id="3910313at2759"/>
<dbReference type="PANTHER" id="PTHR38788">
    <property type="entry name" value="CLR5 DOMAIN-CONTAINING PROTEIN"/>
    <property type="match status" value="1"/>
</dbReference>
<name>A0A8H4W6X9_9HELO</name>
<proteinExistence type="predicted"/>
<comment type="caution">
    <text evidence="3">The sequence shown here is derived from an EMBL/GenBank/DDBJ whole genome shotgun (WGS) entry which is preliminary data.</text>
</comment>
<dbReference type="Proteomes" id="UP000566819">
    <property type="component" value="Unassembled WGS sequence"/>
</dbReference>
<sequence length="344" mass="37951">MSSLSTTTNTENTDWDQFKNTLRTLYLEQNLSLLEVRNKMAKTYQLYRSKAQYELQFKKWNFRKNQTAEEWKILAHKIVKRKREQKDSEVSFNGKLISPKKLRKETLRYGSSGAAEPPLQTANSRRLLHTHPIAENWPTRIVASIPHYFVTHKHMLDGTGLYSITRTFYIRANFHTVVLYSISNKFGIVTNKSSIPASGHGVGVPTERLSGVDTVSENAASTAAANSCPPYAIQSTDIVVVTVLGNAASAAAANSSSPSAFQPTGVREWIGVEGEGESKRQADPRDDAGDVKVYGKCTEVAGEAELARAFGGEIDDEMNGESDRELGSEENGIGTDSEVDNIID</sequence>
<accession>A0A8H4W6X9</accession>
<dbReference type="Pfam" id="PF14420">
    <property type="entry name" value="Clr5"/>
    <property type="match status" value="1"/>
</dbReference>
<evidence type="ECO:0000256" key="1">
    <source>
        <dbReference type="SAM" id="MobiDB-lite"/>
    </source>
</evidence>
<evidence type="ECO:0000313" key="3">
    <source>
        <dbReference type="EMBL" id="KAF4633915.1"/>
    </source>
</evidence>
<evidence type="ECO:0000259" key="2">
    <source>
        <dbReference type="Pfam" id="PF14420"/>
    </source>
</evidence>
<protein>
    <recommendedName>
        <fullName evidence="2">Clr5 domain-containing protein</fullName>
    </recommendedName>
</protein>
<dbReference type="AlphaFoldDB" id="A0A8H4W6X9"/>
<reference evidence="3 4" key="1">
    <citation type="submission" date="2020-03" db="EMBL/GenBank/DDBJ databases">
        <title>Draft Genome Sequence of Cudoniella acicularis.</title>
        <authorList>
            <person name="Buettner E."/>
            <person name="Kellner H."/>
        </authorList>
    </citation>
    <scope>NUCLEOTIDE SEQUENCE [LARGE SCALE GENOMIC DNA]</scope>
    <source>
        <strain evidence="3 4">DSM 108380</strain>
    </source>
</reference>